<evidence type="ECO:0000259" key="10">
    <source>
        <dbReference type="Pfam" id="PF01757"/>
    </source>
</evidence>
<evidence type="ECO:0000259" key="11">
    <source>
        <dbReference type="Pfam" id="PF19040"/>
    </source>
</evidence>
<evidence type="ECO:0000256" key="2">
    <source>
        <dbReference type="ARBA" id="ARBA00022475"/>
    </source>
</evidence>
<dbReference type="GO" id="GO:0005886">
    <property type="term" value="C:plasma membrane"/>
    <property type="evidence" value="ECO:0007669"/>
    <property type="project" value="UniProtKB-SubCell"/>
</dbReference>
<evidence type="ECO:0000256" key="5">
    <source>
        <dbReference type="ARBA" id="ARBA00022989"/>
    </source>
</evidence>
<evidence type="ECO:0000256" key="3">
    <source>
        <dbReference type="ARBA" id="ARBA00022679"/>
    </source>
</evidence>
<dbReference type="PANTHER" id="PTHR23028:SF53">
    <property type="entry name" value="ACYL_TRANSF_3 DOMAIN-CONTAINING PROTEIN"/>
    <property type="match status" value="1"/>
</dbReference>
<sequence length="687" mass="76150">MTSENTTDSATNPPAVTENSQDINPSSETGLAATRGNRNGALDGLRGLAVIAVMAYHVVPNPFTGGWLGVDLFFVLSGFLICAMLLREHDRTDAIDYKRFLIRRARRLLPGLILMLIAVLTAASIYEYAGRRKHVAIDVLSSFFQVSNWRLILANESYFANVSVPSPIRHTWSLGVQEQFYFIFPLVLLFLFKKARNWNMILLILLVVGGVSFWRMLDLYVPGTDPSRVYFGTDTRLYELLIGVIGAIWLHRRTKRAASGPARGPRGWGRQGEQVIGVLGLVALATIVYWMFTVNEFSPWLFQGGLALIGVMTLVMVVAATSPLPNAMTKLLANKPLMVVGDQSYSLYIWHWPVIVYLIWIMPNSSELSRQIAAVVITIVISTLSHRLVERPIHQHGLRAFVKYRPQGGKVLAIASVVTVLAGSGLLYVSNGPAGSDSVTVRVPADPYYGKDRESIPDFYPRQTVVLVGASTAVGLAERGLVNETPDLYVYSSASVGCTTYLREAVKAEGEGPDREACIEFRKSWQEAIEIRNDPLVVLLLHTRLLGDFYVDGQAYGPGTPEHDDVVRGILAEFKEKSLEAGARKVAIVNMACHERPDFGNIPSVTRSNSMELTRNLNELIADWAQVNDVAVFDQYSVLCDGDTYYDSVNGKALYDDGLHYTEDSAPIIWQWLAYEIRRLGPDAGRD</sequence>
<dbReference type="PANTHER" id="PTHR23028">
    <property type="entry name" value="ACETYLTRANSFERASE"/>
    <property type="match status" value="1"/>
</dbReference>
<feature type="transmembrane region" description="Helical" evidence="9">
    <location>
        <begin position="345"/>
        <end position="362"/>
    </location>
</feature>
<dbReference type="AlphaFoldDB" id="L7VTN1"/>
<evidence type="ECO:0000256" key="6">
    <source>
        <dbReference type="ARBA" id="ARBA00023136"/>
    </source>
</evidence>
<feature type="transmembrane region" description="Helical" evidence="9">
    <location>
        <begin position="275"/>
        <end position="294"/>
    </location>
</feature>
<dbReference type="EMBL" id="JX649904">
    <property type="protein sequence ID" value="AGC72507.1"/>
    <property type="molecule type" value="Genomic_DNA"/>
</dbReference>
<evidence type="ECO:0000256" key="1">
    <source>
        <dbReference type="ARBA" id="ARBA00004651"/>
    </source>
</evidence>
<organism evidence="12">
    <name type="scientific">uncultured bacterium A1Q1_fos_2059</name>
    <dbReference type="NCBI Taxonomy" id="1256559"/>
    <lineage>
        <taxon>Bacteria</taxon>
        <taxon>environmental samples</taxon>
    </lineage>
</organism>
<evidence type="ECO:0000256" key="8">
    <source>
        <dbReference type="SAM" id="MobiDB-lite"/>
    </source>
</evidence>
<keyword evidence="7 12" id="KW-0012">Acyltransferase</keyword>
<dbReference type="Pfam" id="PF19040">
    <property type="entry name" value="SGNH"/>
    <property type="match status" value="1"/>
</dbReference>
<dbReference type="InterPro" id="IPR036514">
    <property type="entry name" value="SGNH_hydro_sf"/>
</dbReference>
<dbReference type="Gene3D" id="3.40.50.1110">
    <property type="entry name" value="SGNH hydrolase"/>
    <property type="match status" value="1"/>
</dbReference>
<feature type="region of interest" description="Disordered" evidence="8">
    <location>
        <begin position="1"/>
        <end position="35"/>
    </location>
</feature>
<feature type="domain" description="SGNH" evidence="11">
    <location>
        <begin position="464"/>
        <end position="665"/>
    </location>
</feature>
<dbReference type="InterPro" id="IPR050879">
    <property type="entry name" value="Acyltransferase_3"/>
</dbReference>
<feature type="transmembrane region" description="Helical" evidence="9">
    <location>
        <begin position="237"/>
        <end position="254"/>
    </location>
</feature>
<keyword evidence="3 12" id="KW-0808">Transferase</keyword>
<proteinExistence type="predicted"/>
<evidence type="ECO:0000313" key="12">
    <source>
        <dbReference type="EMBL" id="AGC72507.1"/>
    </source>
</evidence>
<feature type="transmembrane region" description="Helical" evidence="9">
    <location>
        <begin position="368"/>
        <end position="389"/>
    </location>
</feature>
<feature type="transmembrane region" description="Helical" evidence="9">
    <location>
        <begin position="65"/>
        <end position="86"/>
    </location>
</feature>
<dbReference type="GO" id="GO:0016747">
    <property type="term" value="F:acyltransferase activity, transferring groups other than amino-acyl groups"/>
    <property type="evidence" value="ECO:0007669"/>
    <property type="project" value="InterPro"/>
</dbReference>
<reference evidence="12" key="1">
    <citation type="submission" date="2012-09" db="EMBL/GenBank/DDBJ databases">
        <title>Metagenomic Characterization of a Microbial Community in Wastewater Detects High Levels of Antibiotic Resistance.</title>
        <authorList>
            <person name="Abrams M."/>
            <person name="Caldwell A."/>
            <person name="Vandaei E."/>
            <person name="Lee W."/>
            <person name="Perrott J."/>
            <person name="Khan S.Y."/>
            <person name="Ta J."/>
            <person name="Romero D."/>
            <person name="Nguyen V."/>
            <person name="Pourmand N."/>
            <person name="Ouverney C.C."/>
        </authorList>
    </citation>
    <scope>NUCLEOTIDE SEQUENCE</scope>
</reference>
<comment type="subcellular location">
    <subcellularLocation>
        <location evidence="1">Cell membrane</location>
        <topology evidence="1">Multi-pass membrane protein</topology>
    </subcellularLocation>
</comment>
<evidence type="ECO:0000256" key="7">
    <source>
        <dbReference type="ARBA" id="ARBA00023315"/>
    </source>
</evidence>
<feature type="domain" description="Acyltransferase 3" evidence="10">
    <location>
        <begin position="40"/>
        <end position="384"/>
    </location>
</feature>
<feature type="transmembrane region" description="Helical" evidence="9">
    <location>
        <begin position="107"/>
        <end position="126"/>
    </location>
</feature>
<feature type="transmembrane region" description="Helical" evidence="9">
    <location>
        <begin position="199"/>
        <end position="217"/>
    </location>
</feature>
<dbReference type="SUPFAM" id="SSF52266">
    <property type="entry name" value="SGNH hydrolase"/>
    <property type="match status" value="1"/>
</dbReference>
<name>L7VTN1_9BACT</name>
<feature type="transmembrane region" description="Helical" evidence="9">
    <location>
        <begin position="410"/>
        <end position="429"/>
    </location>
</feature>
<keyword evidence="5 9" id="KW-1133">Transmembrane helix</keyword>
<evidence type="ECO:0000256" key="9">
    <source>
        <dbReference type="SAM" id="Phobius"/>
    </source>
</evidence>
<dbReference type="GO" id="GO:0009103">
    <property type="term" value="P:lipopolysaccharide biosynthetic process"/>
    <property type="evidence" value="ECO:0007669"/>
    <property type="project" value="TreeGrafter"/>
</dbReference>
<feature type="compositionally biased region" description="Polar residues" evidence="8">
    <location>
        <begin position="1"/>
        <end position="29"/>
    </location>
</feature>
<dbReference type="InterPro" id="IPR002656">
    <property type="entry name" value="Acyl_transf_3_dom"/>
</dbReference>
<accession>L7VTN1</accession>
<feature type="transmembrane region" description="Helical" evidence="9">
    <location>
        <begin position="300"/>
        <end position="324"/>
    </location>
</feature>
<dbReference type="InterPro" id="IPR043968">
    <property type="entry name" value="SGNH"/>
</dbReference>
<feature type="transmembrane region" description="Helical" evidence="9">
    <location>
        <begin position="172"/>
        <end position="192"/>
    </location>
</feature>
<dbReference type="Pfam" id="PF01757">
    <property type="entry name" value="Acyl_transf_3"/>
    <property type="match status" value="1"/>
</dbReference>
<evidence type="ECO:0000256" key="4">
    <source>
        <dbReference type="ARBA" id="ARBA00022692"/>
    </source>
</evidence>
<keyword evidence="4 9" id="KW-0812">Transmembrane</keyword>
<keyword evidence="2" id="KW-1003">Cell membrane</keyword>
<protein>
    <submittedName>
        <fullName evidence="12">Acyltransferase family protein</fullName>
    </submittedName>
</protein>
<keyword evidence="6 9" id="KW-0472">Membrane</keyword>